<accession>A0A081RLW4</accession>
<feature type="domain" description="DUF427" evidence="1">
    <location>
        <begin position="1"/>
        <end position="87"/>
    </location>
</feature>
<gene>
    <name evidence="2" type="ORF">AAA799N04_01395</name>
</gene>
<comment type="caution">
    <text evidence="2">The sequence shown here is derived from an EMBL/GenBank/DDBJ whole genome shotgun (WGS) entry which is preliminary data.</text>
</comment>
<dbReference type="AlphaFoldDB" id="A0A081RLW4"/>
<organism evidence="2 3">
    <name type="scientific">Marine Group I thaumarchaeote SCGC AAA799-N04</name>
    <dbReference type="NCBI Taxonomy" id="1502293"/>
    <lineage>
        <taxon>Archaea</taxon>
        <taxon>Nitrososphaerota</taxon>
        <taxon>Marine Group I</taxon>
    </lineage>
</organism>
<name>A0A081RLW4_9ARCH</name>
<sequence>MQAIWNGEVIAESDDTVVVEGNHYFPIDSIKKEYFEKTDMTSFCGWKGMANYYSVTVNGKTNKDCAWYYAEPNDAAMKIKGMVAFWNGVEVK</sequence>
<evidence type="ECO:0000313" key="3">
    <source>
        <dbReference type="Proteomes" id="UP000028059"/>
    </source>
</evidence>
<protein>
    <recommendedName>
        <fullName evidence="1">DUF427 domain-containing protein</fullName>
    </recommendedName>
</protein>
<keyword evidence="3" id="KW-1185">Reference proteome</keyword>
<dbReference type="Proteomes" id="UP000028059">
    <property type="component" value="Unassembled WGS sequence"/>
</dbReference>
<dbReference type="InterPro" id="IPR007361">
    <property type="entry name" value="DUF427"/>
</dbReference>
<evidence type="ECO:0000313" key="2">
    <source>
        <dbReference type="EMBL" id="KEQ56187.1"/>
    </source>
</evidence>
<dbReference type="Pfam" id="PF04248">
    <property type="entry name" value="NTP_transf_9"/>
    <property type="match status" value="1"/>
</dbReference>
<dbReference type="InterPro" id="IPR038694">
    <property type="entry name" value="DUF427_sf"/>
</dbReference>
<reference evidence="2 3" key="1">
    <citation type="submission" date="2014-06" db="EMBL/GenBank/DDBJ databases">
        <authorList>
            <person name="Ngugi D.K."/>
            <person name="Blom J."/>
            <person name="Alam I."/>
            <person name="Rashid M."/>
            <person name="Ba Alawi W."/>
            <person name="Zhang G."/>
            <person name="Hikmawan T."/>
            <person name="Guan Y."/>
            <person name="Antunes A."/>
            <person name="Siam R."/>
            <person name="ElDorry H."/>
            <person name="Bajic V."/>
            <person name="Stingl U."/>
        </authorList>
    </citation>
    <scope>NUCLEOTIDE SEQUENCE [LARGE SCALE GENOMIC DNA]</scope>
    <source>
        <strain evidence="2">SCGC AAA799-N04</strain>
    </source>
</reference>
<dbReference type="Gene3D" id="2.170.150.40">
    <property type="entry name" value="Domain of unknown function (DUF427)"/>
    <property type="match status" value="1"/>
</dbReference>
<proteinExistence type="predicted"/>
<dbReference type="EMBL" id="JOKN01000029">
    <property type="protein sequence ID" value="KEQ56187.1"/>
    <property type="molecule type" value="Genomic_DNA"/>
</dbReference>
<dbReference type="PATRIC" id="fig|1502293.3.peg.1296"/>
<dbReference type="PANTHER" id="PTHR34310">
    <property type="entry name" value="DUF427 DOMAIN PROTEIN (AFU_ORTHOLOGUE AFUA_3G02220)"/>
    <property type="match status" value="1"/>
</dbReference>
<dbReference type="PANTHER" id="PTHR34310:SF5">
    <property type="entry name" value="DUF427 DOMAIN PROTEIN (AFU_ORTHOLOGUE AFUA_3G02220)"/>
    <property type="match status" value="1"/>
</dbReference>
<evidence type="ECO:0000259" key="1">
    <source>
        <dbReference type="Pfam" id="PF04248"/>
    </source>
</evidence>